<dbReference type="InterPro" id="IPR004391">
    <property type="entry name" value="Glu_race"/>
</dbReference>
<feature type="active site" description="Proton donor/acceptor" evidence="7">
    <location>
        <position position="189"/>
    </location>
</feature>
<evidence type="ECO:0000313" key="8">
    <source>
        <dbReference type="EMBL" id="GHG67024.1"/>
    </source>
</evidence>
<dbReference type="HAMAP" id="MF_00258">
    <property type="entry name" value="Glu_racemase"/>
    <property type="match status" value="1"/>
</dbReference>
<feature type="active site" description="Proton donor/acceptor" evidence="7">
    <location>
        <position position="79"/>
    </location>
</feature>
<dbReference type="Proteomes" id="UP000659697">
    <property type="component" value="Unassembled WGS sequence"/>
</dbReference>
<name>A0ABQ3L2H2_9ALTE</name>
<accession>A0ABQ3L2H2</accession>
<keyword evidence="3 7" id="KW-0133">Cell shape</keyword>
<comment type="catalytic activity">
    <reaction evidence="1 7">
        <text>L-glutamate = D-glutamate</text>
        <dbReference type="Rhea" id="RHEA:12813"/>
        <dbReference type="ChEBI" id="CHEBI:29985"/>
        <dbReference type="ChEBI" id="CHEBI:29986"/>
        <dbReference type="EC" id="5.1.1.3"/>
    </reaction>
</comment>
<dbReference type="NCBIfam" id="TIGR00067">
    <property type="entry name" value="glut_race"/>
    <property type="match status" value="1"/>
</dbReference>
<evidence type="ECO:0000256" key="2">
    <source>
        <dbReference type="ARBA" id="ARBA00013090"/>
    </source>
</evidence>
<comment type="pathway">
    <text evidence="7">Cell wall biogenesis; peptidoglycan biosynthesis.</text>
</comment>
<dbReference type="RefSeq" id="WP_189431960.1">
    <property type="nucleotide sequence ID" value="NZ_BNAO01000003.1"/>
</dbReference>
<comment type="function">
    <text evidence="7">Provides the (R)-glutamate required for cell wall biosynthesis.</text>
</comment>
<comment type="similarity">
    <text evidence="7">Belongs to the aspartate/glutamate racemases family.</text>
</comment>
<dbReference type="PROSITE" id="PS00924">
    <property type="entry name" value="ASP_GLU_RACEMASE_2"/>
    <property type="match status" value="1"/>
</dbReference>
<evidence type="ECO:0000256" key="7">
    <source>
        <dbReference type="HAMAP-Rule" id="MF_00258"/>
    </source>
</evidence>
<dbReference type="InterPro" id="IPR015942">
    <property type="entry name" value="Asp/Glu/hydantoin_racemase"/>
</dbReference>
<feature type="binding site" evidence="7">
    <location>
        <begin position="16"/>
        <end position="17"/>
    </location>
    <ligand>
        <name>substrate</name>
    </ligand>
</feature>
<dbReference type="InterPro" id="IPR001920">
    <property type="entry name" value="Asp/Glu_race"/>
</dbReference>
<keyword evidence="9" id="KW-1185">Reference proteome</keyword>
<keyword evidence="5 7" id="KW-0413">Isomerase</keyword>
<dbReference type="EMBL" id="BNAO01000003">
    <property type="protein sequence ID" value="GHG67024.1"/>
    <property type="molecule type" value="Genomic_DNA"/>
</dbReference>
<sequence length="267" mass="28984">MRTNINCANGAIGVFDSGIGGLSVALAIRQYLPAESLIYVADTGHAPYGEKSDNYIYQRMHYITRHLVNVGAKAIVVACNTATTAAIARLRADYPLPIVGVEPGIKPAVLASRSRVVGVLATPRTLLTPAFATLAERFAAQAKVLLQPCPELVPLIENLAFNSDKMKLQLKRYIQPLLDQGADALVLGCTHYNFVAELIAEIVGPDVTLIRTEIAVAKQLKQRLLQTQLLADASSVATDTFYTSGDVALFYRQLQQLWPSVQQILPI</sequence>
<comment type="caution">
    <text evidence="8">The sequence shown here is derived from an EMBL/GenBank/DDBJ whole genome shotgun (WGS) entry which is preliminary data.</text>
</comment>
<evidence type="ECO:0000256" key="6">
    <source>
        <dbReference type="ARBA" id="ARBA00023316"/>
    </source>
</evidence>
<dbReference type="PROSITE" id="PS00923">
    <property type="entry name" value="ASP_GLU_RACEMASE_1"/>
    <property type="match status" value="1"/>
</dbReference>
<dbReference type="InterPro" id="IPR018187">
    <property type="entry name" value="Asp/Glu_racemase_AS_1"/>
</dbReference>
<evidence type="ECO:0000256" key="1">
    <source>
        <dbReference type="ARBA" id="ARBA00001602"/>
    </source>
</evidence>
<organism evidence="8 9">
    <name type="scientific">Alishewanella longhuensis</name>
    <dbReference type="NCBI Taxonomy" id="1091037"/>
    <lineage>
        <taxon>Bacteria</taxon>
        <taxon>Pseudomonadati</taxon>
        <taxon>Pseudomonadota</taxon>
        <taxon>Gammaproteobacteria</taxon>
        <taxon>Alteromonadales</taxon>
        <taxon>Alteromonadaceae</taxon>
        <taxon>Alishewanella</taxon>
    </lineage>
</organism>
<evidence type="ECO:0000256" key="4">
    <source>
        <dbReference type="ARBA" id="ARBA00022984"/>
    </source>
</evidence>
<feature type="binding site" evidence="7">
    <location>
        <begin position="190"/>
        <end position="191"/>
    </location>
    <ligand>
        <name>substrate</name>
    </ligand>
</feature>
<dbReference type="PANTHER" id="PTHR21198">
    <property type="entry name" value="GLUTAMATE RACEMASE"/>
    <property type="match status" value="1"/>
</dbReference>
<evidence type="ECO:0000313" key="9">
    <source>
        <dbReference type="Proteomes" id="UP000659697"/>
    </source>
</evidence>
<gene>
    <name evidence="7 8" type="primary">murI</name>
    <name evidence="8" type="ORF">GCM10010919_15410</name>
</gene>
<dbReference type="PANTHER" id="PTHR21198:SF2">
    <property type="entry name" value="GLUTAMATE RACEMASE"/>
    <property type="match status" value="1"/>
</dbReference>
<keyword evidence="4 7" id="KW-0573">Peptidoglycan synthesis</keyword>
<dbReference type="SUPFAM" id="SSF53681">
    <property type="entry name" value="Aspartate/glutamate racemase"/>
    <property type="match status" value="2"/>
</dbReference>
<feature type="binding site" evidence="7">
    <location>
        <begin position="80"/>
        <end position="81"/>
    </location>
    <ligand>
        <name>substrate</name>
    </ligand>
</feature>
<dbReference type="EC" id="5.1.1.3" evidence="2 7"/>
<dbReference type="InterPro" id="IPR033134">
    <property type="entry name" value="Asp/Glu_racemase_AS_2"/>
</dbReference>
<feature type="binding site" evidence="7">
    <location>
        <begin position="48"/>
        <end position="49"/>
    </location>
    <ligand>
        <name>substrate</name>
    </ligand>
</feature>
<keyword evidence="6 7" id="KW-0961">Cell wall biogenesis/degradation</keyword>
<dbReference type="Gene3D" id="3.40.50.1860">
    <property type="match status" value="2"/>
</dbReference>
<protein>
    <recommendedName>
        <fullName evidence="2 7">Glutamate racemase</fullName>
        <ecNumber evidence="2 7">5.1.1.3</ecNumber>
    </recommendedName>
</protein>
<reference evidence="9" key="1">
    <citation type="journal article" date="2019" name="Int. J. Syst. Evol. Microbiol.">
        <title>The Global Catalogue of Microorganisms (GCM) 10K type strain sequencing project: providing services to taxonomists for standard genome sequencing and annotation.</title>
        <authorList>
            <consortium name="The Broad Institute Genomics Platform"/>
            <consortium name="The Broad Institute Genome Sequencing Center for Infectious Disease"/>
            <person name="Wu L."/>
            <person name="Ma J."/>
        </authorList>
    </citation>
    <scope>NUCLEOTIDE SEQUENCE [LARGE SCALE GENOMIC DNA]</scope>
    <source>
        <strain evidence="9">CGMCC 1.7003</strain>
    </source>
</reference>
<proteinExistence type="inferred from homology"/>
<dbReference type="Pfam" id="PF01177">
    <property type="entry name" value="Asp_Glu_race"/>
    <property type="match status" value="1"/>
</dbReference>
<evidence type="ECO:0000256" key="3">
    <source>
        <dbReference type="ARBA" id="ARBA00022960"/>
    </source>
</evidence>
<evidence type="ECO:0000256" key="5">
    <source>
        <dbReference type="ARBA" id="ARBA00023235"/>
    </source>
</evidence>